<evidence type="ECO:0000313" key="5">
    <source>
        <dbReference type="Proteomes" id="UP000604475"/>
    </source>
</evidence>
<feature type="region of interest" description="Disordered" evidence="1">
    <location>
        <begin position="214"/>
        <end position="245"/>
    </location>
</feature>
<protein>
    <submittedName>
        <fullName evidence="4">Transglutaminase domain-containing protein</fullName>
    </submittedName>
</protein>
<feature type="region of interest" description="Disordered" evidence="1">
    <location>
        <begin position="599"/>
        <end position="642"/>
    </location>
</feature>
<comment type="caution">
    <text evidence="4">The sequence shown here is derived from an EMBL/GenBank/DDBJ whole genome shotgun (WGS) entry which is preliminary data.</text>
</comment>
<dbReference type="EMBL" id="JAEACQ010000289">
    <property type="protein sequence ID" value="MBL7631935.1"/>
    <property type="molecule type" value="Genomic_DNA"/>
</dbReference>
<dbReference type="RefSeq" id="WP_203003803.1">
    <property type="nucleotide sequence ID" value="NZ_JADWYU010000109.1"/>
</dbReference>
<name>A0A937UU61_9ACTN</name>
<dbReference type="Pfam" id="PF01841">
    <property type="entry name" value="Transglut_core"/>
    <property type="match status" value="1"/>
</dbReference>
<organism evidence="4 5">
    <name type="scientific">Frankia nepalensis</name>
    <dbReference type="NCBI Taxonomy" id="1836974"/>
    <lineage>
        <taxon>Bacteria</taxon>
        <taxon>Bacillati</taxon>
        <taxon>Actinomycetota</taxon>
        <taxon>Actinomycetes</taxon>
        <taxon>Frankiales</taxon>
        <taxon>Frankiaceae</taxon>
        <taxon>Frankia</taxon>
    </lineage>
</organism>
<feature type="region of interest" description="Disordered" evidence="1">
    <location>
        <begin position="788"/>
        <end position="816"/>
    </location>
</feature>
<feature type="transmembrane region" description="Helical" evidence="2">
    <location>
        <begin position="190"/>
        <end position="210"/>
    </location>
</feature>
<keyword evidence="5" id="KW-1185">Reference proteome</keyword>
<feature type="transmembrane region" description="Helical" evidence="2">
    <location>
        <begin position="133"/>
        <end position="153"/>
    </location>
</feature>
<feature type="compositionally biased region" description="Low complexity" evidence="1">
    <location>
        <begin position="228"/>
        <end position="245"/>
    </location>
</feature>
<evidence type="ECO:0000256" key="1">
    <source>
        <dbReference type="SAM" id="MobiDB-lite"/>
    </source>
</evidence>
<sequence>MTRPPTPTGATARPSSSAVPPPGSAYAPTAPVAPTPVLIVAIAHLPAAFMLGALFDGAGYLVPVAGAVAAAALTAWFAARRLASLELVAFVGVVSGLAYGTMTKAGRVSLVARGLRDGWGALLSAPVPAQPEAALLIAPAAALWAAAFAAVVLALRARAVLAPAVPPLLALVAVLVLVGDAGAGDARTRVLATGGFVALVLAMAVARTALPAPASGRGLTRRGRPTHAATGPVAPVAPTAAAGGGSAPPRGSGALMFGLPVVVVIAALGTLAGTVLPVGDHRRFDPRDHYHPPVGDVAVLNPLARVRSQLETSPPATLFTIRLASGTGSLPVDRVRLAALGEFDGASWRDDGHFLRVERTLPEADEPLPTLVARVDVRAEVTVGGLEGVLLPSLGRPSYFDYAGDGRGGAFSPASGALAALTTPRQGDRYELATRVPAPSREQLAAARPASGPAAAPYLGLPPGLPPALVDIAAQVTASAERPYDKLVALERFLRDDTRFPYDLSAAPGHSYGVLSRMMTGTGPADSRAYAEQRATAFAVLARTSGFATRMSVGYLLDQGREDDGTFTVTTQQAHAWPEVLLDGIGWVAFEPTDVTQLTRTLPPPSVPTAPTGDAGAGRTVTPEPVSPIIVPTLDDSGAPDRRGATGGGLAWPWTVLMVVGGALLLLPSLVVAEKARRRRGRRGGAVPARVVGAWLEARDRLAERGVARSDALTQREVVGLVVETPLIAPAAGPLRQLAALADRAMFAPAGPGASAGVDPAEAWRLLDEIRRELRANAGLGTRLRAAVDPRPLLPRPRPGRPPAAARLPRGPAPAPLGLPPPVMVAVGGQPAGQLYTATITMRVSE</sequence>
<feature type="transmembrane region" description="Helical" evidence="2">
    <location>
        <begin position="254"/>
        <end position="276"/>
    </location>
</feature>
<feature type="region of interest" description="Disordered" evidence="1">
    <location>
        <begin position="1"/>
        <end position="25"/>
    </location>
</feature>
<dbReference type="Gene3D" id="3.10.620.30">
    <property type="match status" value="1"/>
</dbReference>
<feature type="transmembrane region" description="Helical" evidence="2">
    <location>
        <begin position="160"/>
        <end position="178"/>
    </location>
</feature>
<evidence type="ECO:0000259" key="3">
    <source>
        <dbReference type="SMART" id="SM00460"/>
    </source>
</evidence>
<dbReference type="SMART" id="SM00460">
    <property type="entry name" value="TGc"/>
    <property type="match status" value="1"/>
</dbReference>
<feature type="compositionally biased region" description="Low complexity" evidence="1">
    <location>
        <begin position="8"/>
        <end position="25"/>
    </location>
</feature>
<feature type="transmembrane region" description="Helical" evidence="2">
    <location>
        <begin position="37"/>
        <end position="54"/>
    </location>
</feature>
<dbReference type="Proteomes" id="UP000604475">
    <property type="component" value="Unassembled WGS sequence"/>
</dbReference>
<dbReference type="InterPro" id="IPR002931">
    <property type="entry name" value="Transglutaminase-like"/>
</dbReference>
<keyword evidence="2" id="KW-0472">Membrane</keyword>
<feature type="transmembrane region" description="Helical" evidence="2">
    <location>
        <begin position="60"/>
        <end position="78"/>
    </location>
</feature>
<accession>A0A937UU61</accession>
<dbReference type="InterPro" id="IPR021878">
    <property type="entry name" value="TgpA_N"/>
</dbReference>
<dbReference type="Pfam" id="PF11992">
    <property type="entry name" value="TgpA_N"/>
    <property type="match status" value="1"/>
</dbReference>
<reference evidence="4" key="1">
    <citation type="submission" date="2020-12" db="EMBL/GenBank/DDBJ databases">
        <title>Genomic characterization of non-nitrogen-fixing Frankia strains.</title>
        <authorList>
            <person name="Carlos-Shanley C."/>
            <person name="Guerra T."/>
            <person name="Hahn D."/>
        </authorList>
    </citation>
    <scope>NUCLEOTIDE SEQUENCE</scope>
    <source>
        <strain evidence="4">CN6</strain>
    </source>
</reference>
<feature type="domain" description="Transglutaminase-like" evidence="3">
    <location>
        <begin position="523"/>
        <end position="594"/>
    </location>
</feature>
<feature type="transmembrane region" description="Helical" evidence="2">
    <location>
        <begin position="651"/>
        <end position="673"/>
    </location>
</feature>
<dbReference type="InterPro" id="IPR038765">
    <property type="entry name" value="Papain-like_cys_pep_sf"/>
</dbReference>
<keyword evidence="2" id="KW-0812">Transmembrane</keyword>
<dbReference type="AlphaFoldDB" id="A0A937UU61"/>
<gene>
    <name evidence="4" type="ORF">I7412_33210</name>
</gene>
<evidence type="ECO:0000256" key="2">
    <source>
        <dbReference type="SAM" id="Phobius"/>
    </source>
</evidence>
<feature type="compositionally biased region" description="Pro residues" evidence="1">
    <location>
        <begin position="792"/>
        <end position="802"/>
    </location>
</feature>
<keyword evidence="2" id="KW-1133">Transmembrane helix</keyword>
<dbReference type="SUPFAM" id="SSF54001">
    <property type="entry name" value="Cysteine proteinases"/>
    <property type="match status" value="1"/>
</dbReference>
<dbReference type="PANTHER" id="PTHR42736">
    <property type="entry name" value="PROTEIN-GLUTAMINE GAMMA-GLUTAMYLTRANSFERASE"/>
    <property type="match status" value="1"/>
</dbReference>
<evidence type="ECO:0000313" key="4">
    <source>
        <dbReference type="EMBL" id="MBL7631935.1"/>
    </source>
</evidence>
<dbReference type="PANTHER" id="PTHR42736:SF1">
    <property type="entry name" value="PROTEIN-GLUTAMINE GAMMA-GLUTAMYLTRANSFERASE"/>
    <property type="match status" value="1"/>
</dbReference>
<dbReference type="InterPro" id="IPR052901">
    <property type="entry name" value="Bact_TGase-like"/>
</dbReference>
<proteinExistence type="predicted"/>